<keyword evidence="2" id="KW-1185">Reference proteome</keyword>
<accession>A0A175RQC4</accession>
<reference evidence="1 2" key="1">
    <citation type="journal article" date="2016" name="Front. Microbiol.">
        <title>Genomic Resource of Rice Seed Associated Bacteria.</title>
        <authorList>
            <person name="Midha S."/>
            <person name="Bansal K."/>
            <person name="Sharma S."/>
            <person name="Kumar N."/>
            <person name="Patil P.P."/>
            <person name="Chaudhry V."/>
            <person name="Patil P.B."/>
        </authorList>
    </citation>
    <scope>NUCLEOTIDE SEQUENCE [LARGE SCALE GENOMIC DNA]</scope>
    <source>
        <strain evidence="1 2">NS365</strain>
    </source>
</reference>
<evidence type="ECO:0000313" key="1">
    <source>
        <dbReference type="EMBL" id="KTR05174.1"/>
    </source>
</evidence>
<sequence>MAKEAHQSIDLVWGISGIAKVIGRTDRQTYSMLTAGQLPARQVGERWVASREKLVAFFDEPTSTAN</sequence>
<organism evidence="1 2">
    <name type="scientific">Aureimonas ureilytica</name>
    <dbReference type="NCBI Taxonomy" id="401562"/>
    <lineage>
        <taxon>Bacteria</taxon>
        <taxon>Pseudomonadati</taxon>
        <taxon>Pseudomonadota</taxon>
        <taxon>Alphaproteobacteria</taxon>
        <taxon>Hyphomicrobiales</taxon>
        <taxon>Aurantimonadaceae</taxon>
        <taxon>Aureimonas</taxon>
    </lineage>
</organism>
<name>A0A175RQC4_9HYPH</name>
<dbReference type="PATRIC" id="fig|401562.4.peg.2463"/>
<comment type="caution">
    <text evidence="1">The sequence shown here is derived from an EMBL/GenBank/DDBJ whole genome shotgun (WGS) entry which is preliminary data.</text>
</comment>
<gene>
    <name evidence="1" type="ORF">NS365_13395</name>
</gene>
<proteinExistence type="predicted"/>
<protein>
    <recommendedName>
        <fullName evidence="3">Helix-turn-helix domain-containing protein</fullName>
    </recommendedName>
</protein>
<dbReference type="Proteomes" id="UP000078529">
    <property type="component" value="Unassembled WGS sequence"/>
</dbReference>
<evidence type="ECO:0000313" key="2">
    <source>
        <dbReference type="Proteomes" id="UP000078529"/>
    </source>
</evidence>
<dbReference type="AlphaFoldDB" id="A0A175RQC4"/>
<evidence type="ECO:0008006" key="3">
    <source>
        <dbReference type="Google" id="ProtNLM"/>
    </source>
</evidence>
<dbReference type="EMBL" id="LDQA01000028">
    <property type="protein sequence ID" value="KTR05174.1"/>
    <property type="molecule type" value="Genomic_DNA"/>
</dbReference>